<name>A0A644YAV6_9ZZZZ</name>
<proteinExistence type="predicted"/>
<evidence type="ECO:0000256" key="1">
    <source>
        <dbReference type="SAM" id="MobiDB-lite"/>
    </source>
</evidence>
<accession>A0A644YAV6</accession>
<comment type="caution">
    <text evidence="2">The sequence shown here is derived from an EMBL/GenBank/DDBJ whole genome shotgun (WGS) entry which is preliminary data.</text>
</comment>
<reference evidence="2" key="1">
    <citation type="submission" date="2019-08" db="EMBL/GenBank/DDBJ databases">
        <authorList>
            <person name="Kucharzyk K."/>
            <person name="Murdoch R.W."/>
            <person name="Higgins S."/>
            <person name="Loffler F."/>
        </authorList>
    </citation>
    <scope>NUCLEOTIDE SEQUENCE</scope>
</reference>
<evidence type="ECO:0000313" key="2">
    <source>
        <dbReference type="EMBL" id="MPM25041.1"/>
    </source>
</evidence>
<dbReference type="AlphaFoldDB" id="A0A644YAV6"/>
<gene>
    <name evidence="2" type="ORF">SDC9_71530</name>
</gene>
<feature type="compositionally biased region" description="Basic and acidic residues" evidence="1">
    <location>
        <begin position="298"/>
        <end position="313"/>
    </location>
</feature>
<feature type="region of interest" description="Disordered" evidence="1">
    <location>
        <begin position="294"/>
        <end position="313"/>
    </location>
</feature>
<dbReference type="EMBL" id="VSSQ01004400">
    <property type="protein sequence ID" value="MPM25041.1"/>
    <property type="molecule type" value="Genomic_DNA"/>
</dbReference>
<protein>
    <submittedName>
        <fullName evidence="2">Uncharacterized protein</fullName>
    </submittedName>
</protein>
<organism evidence="2">
    <name type="scientific">bioreactor metagenome</name>
    <dbReference type="NCBI Taxonomy" id="1076179"/>
    <lineage>
        <taxon>unclassified sequences</taxon>
        <taxon>metagenomes</taxon>
        <taxon>ecological metagenomes</taxon>
    </lineage>
</organism>
<sequence>MPAAGDDLLSRGRKRLLAAGEVRHGAIELMMWQKLGEVVRPDHSVHRQFLLAHGREVRWFECRDDAVVRRDLAVVPGARALVTVELAHDRTQRRIGLEQAVQYRRHLGEHAFRQVAGIGTRVRGGLVRLVQGLGDFQGLLNVQPKLLGTHLLERSQVEQQRRTFAHALGLDRHHLGTVGCADLLRSLLSDGLLHASAGVVGAAFGRNPLRAENLAASGQGHIDGPKRHRPESRDLAVAVHHELQRRGLDAPDRQHAVVARLPPQHREQPAEVHAHEPVGPRACQCREVHRQRIGRRPQLTERGADRGIVERRQPQAFDGASVATQVDDLAGDQLALAVGIGGDDQVGRFRQKRLDDLELRGGLRFDLDTPLLGNDGQLVQRPALECCVIDLGCCRFYEMADAPGDGDAGAAETALTALCRAENPANVLALGGLLAQEQPHVRPSDFRGSLSCWKRGCRAPPEAAANKPHAAATTFTGWNGWGGNGVWPGVCGPEAAIFRSAWKPVDVDGAIPWG</sequence>